<dbReference type="SUPFAM" id="SSF53383">
    <property type="entry name" value="PLP-dependent transferases"/>
    <property type="match status" value="1"/>
</dbReference>
<keyword evidence="6" id="KW-1185">Reference proteome</keyword>
<evidence type="ECO:0000256" key="4">
    <source>
        <dbReference type="RuleBase" id="RU003560"/>
    </source>
</evidence>
<dbReference type="GO" id="GO:0008483">
    <property type="term" value="F:transaminase activity"/>
    <property type="evidence" value="ECO:0007669"/>
    <property type="project" value="UniProtKB-KW"/>
</dbReference>
<comment type="caution">
    <text evidence="5">The sequence shown here is derived from an EMBL/GenBank/DDBJ whole genome shotgun (WGS) entry which is preliminary data.</text>
</comment>
<dbReference type="PANTHER" id="PTHR45688:SF13">
    <property type="entry name" value="ALANINE--GLYOXYLATE AMINOTRANSFERASE 2-LIKE"/>
    <property type="match status" value="1"/>
</dbReference>
<dbReference type="AlphaFoldDB" id="A0AA41YL02"/>
<evidence type="ECO:0000313" key="6">
    <source>
        <dbReference type="Proteomes" id="UP001165679"/>
    </source>
</evidence>
<organism evidence="5 6">
    <name type="scientific">Limobrevibacterium gyesilva</name>
    <dbReference type="NCBI Taxonomy" id="2991712"/>
    <lineage>
        <taxon>Bacteria</taxon>
        <taxon>Pseudomonadati</taxon>
        <taxon>Pseudomonadota</taxon>
        <taxon>Alphaproteobacteria</taxon>
        <taxon>Acetobacterales</taxon>
        <taxon>Acetobacteraceae</taxon>
        <taxon>Limobrevibacterium</taxon>
    </lineage>
</organism>
<keyword evidence="5" id="KW-0808">Transferase</keyword>
<dbReference type="RefSeq" id="WP_264712954.1">
    <property type="nucleotide sequence ID" value="NZ_JAPDNT010000003.1"/>
</dbReference>
<comment type="cofactor">
    <cofactor evidence="1">
        <name>pyridoxal 5'-phosphate</name>
        <dbReference type="ChEBI" id="CHEBI:597326"/>
    </cofactor>
</comment>
<dbReference type="Proteomes" id="UP001165679">
    <property type="component" value="Unassembled WGS sequence"/>
</dbReference>
<dbReference type="PROSITE" id="PS00600">
    <property type="entry name" value="AA_TRANSFER_CLASS_3"/>
    <property type="match status" value="1"/>
</dbReference>
<protein>
    <submittedName>
        <fullName evidence="5">Aspartate aminotransferase family protein</fullName>
    </submittedName>
</protein>
<evidence type="ECO:0000256" key="1">
    <source>
        <dbReference type="ARBA" id="ARBA00001933"/>
    </source>
</evidence>
<dbReference type="EMBL" id="JAPDNT010000003">
    <property type="protein sequence ID" value="MCW3474326.1"/>
    <property type="molecule type" value="Genomic_DNA"/>
</dbReference>
<evidence type="ECO:0000256" key="3">
    <source>
        <dbReference type="ARBA" id="ARBA00022898"/>
    </source>
</evidence>
<dbReference type="PANTHER" id="PTHR45688">
    <property type="match status" value="1"/>
</dbReference>
<evidence type="ECO:0000313" key="5">
    <source>
        <dbReference type="EMBL" id="MCW3474326.1"/>
    </source>
</evidence>
<dbReference type="GO" id="GO:0030170">
    <property type="term" value="F:pyridoxal phosphate binding"/>
    <property type="evidence" value="ECO:0007669"/>
    <property type="project" value="InterPro"/>
</dbReference>
<dbReference type="Gene3D" id="3.40.640.10">
    <property type="entry name" value="Type I PLP-dependent aspartate aminotransferase-like (Major domain)"/>
    <property type="match status" value="1"/>
</dbReference>
<proteinExistence type="inferred from homology"/>
<sequence>MTTLAEPAEDLLARRARLLGPSYRLFYDAPVHLVRGERVWLWDADGNRYLDMYNNVPCVGHCHPRVVEALSRAAATLNTHTRYLHEGVLALAETLLATMPREIGNVMFTCTGSEANDLAIRVAKSATGGTGVIVTSNAYHGVTETIAGMSPSLGAGVPLGAGVYTVPAPPADRDGVDVAETFADGVRAALARMAQDGVRPAALLVDDIFSSDGVFFDPPGFLAPAVEAVRAAGGIYIADEVQPGFGRTGVMWGFTQHGLVPDLITMGKPMGNGHPIAAMAARPALLEAFGRQARYFNTFGGNTVSTAVAKTVLDVIADERLAENAAVQGAYLRQGLKRLAQRHALLGDIRGAGLFLGLEIVSDRATHAPAAAETKLIVNGLRNRGVLIGSAGPQANVLKVRPPLPLRQEEADFFLSALDETLAAVS</sequence>
<keyword evidence="3 4" id="KW-0663">Pyridoxal phosphate</keyword>
<dbReference type="CDD" id="cd00610">
    <property type="entry name" value="OAT_like"/>
    <property type="match status" value="1"/>
</dbReference>
<name>A0AA41YL02_9PROT</name>
<gene>
    <name evidence="5" type="ORF">OL599_07005</name>
</gene>
<keyword evidence="5" id="KW-0032">Aminotransferase</keyword>
<dbReference type="InterPro" id="IPR005814">
    <property type="entry name" value="Aminotrans_3"/>
</dbReference>
<dbReference type="InterPro" id="IPR015424">
    <property type="entry name" value="PyrdxlP-dep_Trfase"/>
</dbReference>
<dbReference type="PIRSF" id="PIRSF000521">
    <property type="entry name" value="Transaminase_4ab_Lys_Orn"/>
    <property type="match status" value="1"/>
</dbReference>
<comment type="similarity">
    <text evidence="2 4">Belongs to the class-III pyridoxal-phosphate-dependent aminotransferase family.</text>
</comment>
<dbReference type="InterPro" id="IPR049704">
    <property type="entry name" value="Aminotrans_3_PPA_site"/>
</dbReference>
<dbReference type="Gene3D" id="3.90.1150.10">
    <property type="entry name" value="Aspartate Aminotransferase, domain 1"/>
    <property type="match status" value="1"/>
</dbReference>
<reference evidence="5" key="2">
    <citation type="submission" date="2022-10" db="EMBL/GenBank/DDBJ databases">
        <authorList>
            <person name="Trinh H.N."/>
        </authorList>
    </citation>
    <scope>NUCLEOTIDE SEQUENCE</scope>
    <source>
        <strain evidence="5">RN2-1</strain>
    </source>
</reference>
<accession>A0AA41YL02</accession>
<dbReference type="InterPro" id="IPR015422">
    <property type="entry name" value="PyrdxlP-dep_Trfase_small"/>
</dbReference>
<dbReference type="InterPro" id="IPR015421">
    <property type="entry name" value="PyrdxlP-dep_Trfase_major"/>
</dbReference>
<reference evidence="5" key="1">
    <citation type="submission" date="2022-09" db="EMBL/GenBank/DDBJ databases">
        <title>Rhodovastum sp. nov. RN2-1 isolated from soil in Seongnam, South Korea.</title>
        <authorList>
            <person name="Le N.T."/>
        </authorList>
    </citation>
    <scope>NUCLEOTIDE SEQUENCE</scope>
    <source>
        <strain evidence="5">RN2-1</strain>
    </source>
</reference>
<evidence type="ECO:0000256" key="2">
    <source>
        <dbReference type="ARBA" id="ARBA00008954"/>
    </source>
</evidence>
<dbReference type="Pfam" id="PF00202">
    <property type="entry name" value="Aminotran_3"/>
    <property type="match status" value="1"/>
</dbReference>